<accession>A0ACC1SQ25</accession>
<sequence length="1506" mass="168554">MRPLSSQLLALSYGLFLGTTQAAVIPHNGGKTCKKTKVAVLGAGVSGITAAQTLHNASIHDFVIVEHNDYIGGRVKHASFGKSSDGKPLTVELGANWIEGLGSNPIWRLAQKHKVKNTYSDGEALLMYDQDGPANYSDAIAEFDEAFEKAAQDAGYIQTENLQDTSVRAGLSLAGWKPKQDQYKQTADWWGWDFEAAIPPEQSGFQFGIAGNNATFKHFSDETNLVIDQRGYNAWIIGEAEEFLKEDDPRLLLNTTVKKIHYGKEGVIILNEDDSCIEAEFAICTFSVGVLQNDAVTFDPVLPRWKREAIEQFQMGTYTKIFMQFNESFWDDEVQYMLYADPDERGYYPLFQSLNAPGFLEGSNILFSTVVASQAYKVEAQSDEETKEEMLEVLRSMFPDKDIPEPTDFMYPRWTTTEWAYGSYSNWPVGMTLEKHQNLRANVDRLWFAGEANSAEFFGYLHGAYFEGQEAGDRIARIIGGKETEKSQQMKQYHVLHGTTTLDEYNDENGSNASLNFASAMAKFVSSIPCSNWQPARTTPALTTVYTPPPICSTRFTAGLYDANNPGNPALDAVQDNWDPVWYSCIPDEYDTRECPYLTFSPGIFCPHGWTATSTAVNGAITTATCSNVLWVVRSGFTVFASTKNYVQCVKTTSNFEVTRRDSTDAPSTDEHSIVMKTGTLDHRGWVIMWESSDIAQTSTRSSNAASSSRTEASSGADPQDRPPAISDNISDGGSGTSLSGGVIAAIALGALAALLLGILAGLLLRRYRKKRETPETHSFGFQDKTEGDFNSKTYSSTSSSRGGVYEVAAYCTLADSENRLALYRQHGITSPKCHGFVCILMNNTMKFTYRHLARDSSEIRLVRLLESSHQDSPLSLELCHASMNDVSYAALSYVWGDVAVSVEIVVNNLLFEIGRNLHAALKQLRESNFCGWIWIDSLCIQQSDIDEKSYQVGHMGTIFGKADQVLSWLGPGTRETDRALDFISRVGPRALELGPLDLHQRHGVSDHRAAIKEFCTCLQNLPSHGDGKSRWSELARFALDLLHEPGLQHDTSDDEDLVGGIDDLLAREYWQRVWINQEVALAKEGVALCGTKVLPLDQLGATFKALEACINSYSHIRPDTSGFQKHWSLWTFFYCLPLEVRDQCVWGRGSPLADILYGEIGPLDRPRFLATEPRDVIFGLLGVISDRDSLELQPDYSMTVAEIFTTVTKSFMDREYQSCSTYNLVSMVPRNESDNPHNLPSWVPDWQKVGQGHMDNRRINTGWYFNATPYTMMQPRRLISRGNSFRVLRQRGYRVDVITEVMKFPKGPCEDGTTVSVGDTADSWLSAILEFTQLGREPSPGEDYIWRTVLATRWRGMIRASMDEGSRVLIREFMRRRHVDAEFLTQEQIEFVKRLRSPLDTSPDLETLSCLVRYAGRRLQEHKIHLHRNRTLFKTAKGMFGLGYRVIQPGDVVTLMWGIGSPVILRRRSDSDGGGFTYLGDAYVDGIMHGEFLQTDPAPEDFFIH</sequence>
<dbReference type="Proteomes" id="UP001148629">
    <property type="component" value="Unassembled WGS sequence"/>
</dbReference>
<evidence type="ECO:0000313" key="1">
    <source>
        <dbReference type="EMBL" id="KAJ3543944.1"/>
    </source>
</evidence>
<proteinExistence type="predicted"/>
<dbReference type="EMBL" id="JANRMS010000220">
    <property type="protein sequence ID" value="KAJ3543944.1"/>
    <property type="molecule type" value="Genomic_DNA"/>
</dbReference>
<name>A0ACC1SQ25_9HYPO</name>
<protein>
    <submittedName>
        <fullName evidence="1">Uncharacterized protein</fullName>
    </submittedName>
</protein>
<gene>
    <name evidence="1" type="ORF">NM208_g3315</name>
</gene>
<organism evidence="1 2">
    <name type="scientific">Fusarium decemcellulare</name>
    <dbReference type="NCBI Taxonomy" id="57161"/>
    <lineage>
        <taxon>Eukaryota</taxon>
        <taxon>Fungi</taxon>
        <taxon>Dikarya</taxon>
        <taxon>Ascomycota</taxon>
        <taxon>Pezizomycotina</taxon>
        <taxon>Sordariomycetes</taxon>
        <taxon>Hypocreomycetidae</taxon>
        <taxon>Hypocreales</taxon>
        <taxon>Nectriaceae</taxon>
        <taxon>Fusarium</taxon>
        <taxon>Fusarium decemcellulare species complex</taxon>
    </lineage>
</organism>
<evidence type="ECO:0000313" key="2">
    <source>
        <dbReference type="Proteomes" id="UP001148629"/>
    </source>
</evidence>
<keyword evidence="2" id="KW-1185">Reference proteome</keyword>
<comment type="caution">
    <text evidence="1">The sequence shown here is derived from an EMBL/GenBank/DDBJ whole genome shotgun (WGS) entry which is preliminary data.</text>
</comment>
<reference evidence="1" key="1">
    <citation type="submission" date="2022-08" db="EMBL/GenBank/DDBJ databases">
        <title>Genome Sequence of Fusarium decemcellulare.</title>
        <authorList>
            <person name="Buettner E."/>
        </authorList>
    </citation>
    <scope>NUCLEOTIDE SEQUENCE</scope>
    <source>
        <strain evidence="1">Babe19</strain>
    </source>
</reference>